<evidence type="ECO:0000256" key="1">
    <source>
        <dbReference type="ARBA" id="ARBA00000901"/>
    </source>
</evidence>
<organism evidence="12 13">
    <name type="scientific">Wenzhouxiangella marina</name>
    <dbReference type="NCBI Taxonomy" id="1579979"/>
    <lineage>
        <taxon>Bacteria</taxon>
        <taxon>Pseudomonadati</taxon>
        <taxon>Pseudomonadota</taxon>
        <taxon>Gammaproteobacteria</taxon>
        <taxon>Chromatiales</taxon>
        <taxon>Wenzhouxiangellaceae</taxon>
        <taxon>Wenzhouxiangella</taxon>
    </lineage>
</organism>
<dbReference type="InterPro" id="IPR006062">
    <property type="entry name" value="His_biosynth"/>
</dbReference>
<evidence type="ECO:0000256" key="3">
    <source>
        <dbReference type="ARBA" id="ARBA00005133"/>
    </source>
</evidence>
<dbReference type="NCBIfam" id="TIGR00007">
    <property type="entry name" value="1-(5-phosphoribosyl)-5-[(5-phosphoribosylamino)methylideneamino]imidazole-4-carboxamide isomerase"/>
    <property type="match status" value="1"/>
</dbReference>
<evidence type="ECO:0000256" key="6">
    <source>
        <dbReference type="ARBA" id="ARBA00022605"/>
    </source>
</evidence>
<evidence type="ECO:0000256" key="10">
    <source>
        <dbReference type="RuleBase" id="RU003657"/>
    </source>
</evidence>
<keyword evidence="7 9" id="KW-0368">Histidine biosynthesis</keyword>
<keyword evidence="6 9" id="KW-0028">Amino-acid biosynthesis</keyword>
<comment type="pathway">
    <text evidence="3 9 11">Amino-acid biosynthesis; L-histidine biosynthesis; L-histidine from 5-phospho-alpha-D-ribose 1-diphosphate: step 4/9.</text>
</comment>
<protein>
    <recommendedName>
        <fullName evidence="9 11">1-(5-phosphoribosyl)-5-[(5-phosphoribosylamino)methylideneamino] imidazole-4-carboxamide isomerase</fullName>
        <ecNumber evidence="9 11">5.3.1.16</ecNumber>
    </recommendedName>
    <alternativeName>
        <fullName evidence="9">Phosphoribosylformimino-5-aminoimidazole carboxamide ribotide isomerase</fullName>
    </alternativeName>
</protein>
<evidence type="ECO:0000256" key="2">
    <source>
        <dbReference type="ARBA" id="ARBA00004496"/>
    </source>
</evidence>
<dbReference type="AlphaFoldDB" id="A0A0K0Y0D4"/>
<dbReference type="PANTHER" id="PTHR43090">
    <property type="entry name" value="1-(5-PHOSPHORIBOSYL)-5-[(5-PHOSPHORIBOSYLAMINO)METHYLIDENEAMINO] IMIDAZOLE-4-CARBOXAMIDE ISOMERASE"/>
    <property type="match status" value="1"/>
</dbReference>
<dbReference type="FunFam" id="3.20.20.70:FF:000009">
    <property type="entry name" value="1-(5-phosphoribosyl)-5-[(5-phosphoribosylamino)methylideneamino] imidazole-4-carboxamide isomerase"/>
    <property type="match status" value="1"/>
</dbReference>
<dbReference type="PANTHER" id="PTHR43090:SF2">
    <property type="entry name" value="1-(5-PHOSPHORIBOSYL)-5-[(5-PHOSPHORIBOSYLAMINO)METHYLIDENEAMINO] IMIDAZOLE-4-CARBOXAMIDE ISOMERASE"/>
    <property type="match status" value="1"/>
</dbReference>
<dbReference type="SUPFAM" id="SSF51366">
    <property type="entry name" value="Ribulose-phoshate binding barrel"/>
    <property type="match status" value="1"/>
</dbReference>
<dbReference type="InterPro" id="IPR006063">
    <property type="entry name" value="HisA_bact_arch"/>
</dbReference>
<sequence>MILIPAIDLRHGNVVRLSQGDYDRETRYEEDPLALAERYALAGAKWLHLVDLDGARSGDDSNLDLIAVLCRSLDIPVQTGGGVRNEQDLKRRLDLGARRVVIGSLCVREPDTVCQWIERLGPEAIVAGLDVSRGLDGQWFPRAAGWTEAGNTDLFSLLDRFVDAGLKHVLCTDIERDGMLNGPSLALYEAIVERFPSIQLQASGGIGRTADLEAVARTGAAGCIVGRALLEGRVDLTDIGRWSQ</sequence>
<dbReference type="HAMAP" id="MF_01014">
    <property type="entry name" value="HisA"/>
    <property type="match status" value="1"/>
</dbReference>
<dbReference type="Gene3D" id="3.20.20.70">
    <property type="entry name" value="Aldolase class I"/>
    <property type="match status" value="1"/>
</dbReference>
<dbReference type="GO" id="GO:0005737">
    <property type="term" value="C:cytoplasm"/>
    <property type="evidence" value="ECO:0007669"/>
    <property type="project" value="UniProtKB-SubCell"/>
</dbReference>
<dbReference type="InterPro" id="IPR013785">
    <property type="entry name" value="Aldolase_TIM"/>
</dbReference>
<name>A0A0K0Y0D4_9GAMM</name>
<evidence type="ECO:0000256" key="9">
    <source>
        <dbReference type="HAMAP-Rule" id="MF_01014"/>
    </source>
</evidence>
<dbReference type="EC" id="5.3.1.16" evidence="9 11"/>
<proteinExistence type="inferred from homology"/>
<keyword evidence="5 9" id="KW-0963">Cytoplasm</keyword>
<keyword evidence="13" id="KW-1185">Reference proteome</keyword>
<dbReference type="GO" id="GO:0000162">
    <property type="term" value="P:L-tryptophan biosynthetic process"/>
    <property type="evidence" value="ECO:0007669"/>
    <property type="project" value="TreeGrafter"/>
</dbReference>
<comment type="similarity">
    <text evidence="4 9 10">Belongs to the HisA/HisF family.</text>
</comment>
<keyword evidence="8 9" id="KW-0413">Isomerase</keyword>
<comment type="subcellular location">
    <subcellularLocation>
        <location evidence="2 9 11">Cytoplasm</location>
    </subcellularLocation>
</comment>
<evidence type="ECO:0000256" key="4">
    <source>
        <dbReference type="ARBA" id="ARBA00009667"/>
    </source>
</evidence>
<dbReference type="CDD" id="cd04732">
    <property type="entry name" value="HisA"/>
    <property type="match status" value="1"/>
</dbReference>
<dbReference type="UniPathway" id="UPA00031">
    <property type="reaction ID" value="UER00009"/>
</dbReference>
<dbReference type="GO" id="GO:0000105">
    <property type="term" value="P:L-histidine biosynthetic process"/>
    <property type="evidence" value="ECO:0007669"/>
    <property type="project" value="UniProtKB-UniRule"/>
</dbReference>
<dbReference type="PATRIC" id="fig|1579979.3.peg.3063"/>
<comment type="catalytic activity">
    <reaction evidence="1 9 11">
        <text>1-(5-phospho-beta-D-ribosyl)-5-[(5-phospho-beta-D-ribosylamino)methylideneamino]imidazole-4-carboxamide = 5-[(5-phospho-1-deoxy-D-ribulos-1-ylimino)methylamino]-1-(5-phospho-beta-D-ribosyl)imidazole-4-carboxamide</text>
        <dbReference type="Rhea" id="RHEA:15469"/>
        <dbReference type="ChEBI" id="CHEBI:58435"/>
        <dbReference type="ChEBI" id="CHEBI:58525"/>
        <dbReference type="EC" id="5.3.1.16"/>
    </reaction>
</comment>
<evidence type="ECO:0000256" key="5">
    <source>
        <dbReference type="ARBA" id="ARBA00022490"/>
    </source>
</evidence>
<dbReference type="STRING" id="1579979.WM2015_2994"/>
<dbReference type="InterPro" id="IPR011060">
    <property type="entry name" value="RibuloseP-bd_barrel"/>
</dbReference>
<dbReference type="Pfam" id="PF00977">
    <property type="entry name" value="His_biosynth"/>
    <property type="match status" value="1"/>
</dbReference>
<dbReference type="KEGG" id="wma:WM2015_2994"/>
<feature type="active site" description="Proton acceptor" evidence="9">
    <location>
        <position position="8"/>
    </location>
</feature>
<accession>A0A0K0Y0D4</accession>
<dbReference type="EMBL" id="CP012154">
    <property type="protein sequence ID" value="AKS43347.1"/>
    <property type="molecule type" value="Genomic_DNA"/>
</dbReference>
<dbReference type="GO" id="GO:0003949">
    <property type="term" value="F:1-(5-phosphoribosyl)-5-[(5-phosphoribosylamino)methylideneamino]imidazole-4-carboxamide isomerase activity"/>
    <property type="evidence" value="ECO:0007669"/>
    <property type="project" value="UniProtKB-UniRule"/>
</dbReference>
<dbReference type="Proteomes" id="UP000066624">
    <property type="component" value="Chromosome"/>
</dbReference>
<reference evidence="12 13" key="1">
    <citation type="submission" date="2015-07" db="EMBL/GenBank/DDBJ databases">
        <authorList>
            <person name="Noorani M."/>
        </authorList>
    </citation>
    <scope>NUCLEOTIDE SEQUENCE [LARGE SCALE GENOMIC DNA]</scope>
    <source>
        <strain evidence="12 13">KCTC 42284</strain>
    </source>
</reference>
<dbReference type="InterPro" id="IPR023016">
    <property type="entry name" value="HisA/PriA"/>
</dbReference>
<feature type="active site" description="Proton donor" evidence="9">
    <location>
        <position position="130"/>
    </location>
</feature>
<dbReference type="RefSeq" id="WP_221293537.1">
    <property type="nucleotide sequence ID" value="NZ_CP012154.1"/>
</dbReference>
<dbReference type="InterPro" id="IPR044524">
    <property type="entry name" value="Isoase_HisA-like"/>
</dbReference>
<evidence type="ECO:0000313" key="13">
    <source>
        <dbReference type="Proteomes" id="UP000066624"/>
    </source>
</evidence>
<evidence type="ECO:0000256" key="11">
    <source>
        <dbReference type="RuleBase" id="RU003658"/>
    </source>
</evidence>
<evidence type="ECO:0000256" key="7">
    <source>
        <dbReference type="ARBA" id="ARBA00023102"/>
    </source>
</evidence>
<evidence type="ECO:0000256" key="8">
    <source>
        <dbReference type="ARBA" id="ARBA00023235"/>
    </source>
</evidence>
<evidence type="ECO:0000313" key="12">
    <source>
        <dbReference type="EMBL" id="AKS43347.1"/>
    </source>
</evidence>
<gene>
    <name evidence="9" type="primary">hisA</name>
    <name evidence="12" type="ORF">WM2015_2994</name>
</gene>